<comment type="caution">
    <text evidence="1">The sequence shown here is derived from an EMBL/GenBank/DDBJ whole genome shotgun (WGS) entry which is preliminary data.</text>
</comment>
<accession>A0A0A1VUU6</accession>
<evidence type="ECO:0000313" key="1">
    <source>
        <dbReference type="EMBL" id="GAL93046.1"/>
    </source>
</evidence>
<protein>
    <submittedName>
        <fullName evidence="1">Uncharacterized protein</fullName>
    </submittedName>
</protein>
<sequence>MRVNLLQKSKIFPFVGGQLGVNSQNIGFFGGKSTIFA</sequence>
<reference evidence="2" key="1">
    <citation type="journal article" date="2015" name="Genome">
        <title>Whole Genome Sequence of the Non-Microcystin-Producing Microcystis aeruginosa Strain NIES-44.</title>
        <authorList>
            <person name="Okano K."/>
            <person name="Miyata N."/>
            <person name="Ozaki Y."/>
        </authorList>
    </citation>
    <scope>NUCLEOTIDE SEQUENCE [LARGE SCALE GENOMIC DNA]</scope>
    <source>
        <strain evidence="2">NIES-44</strain>
    </source>
</reference>
<organism evidence="1 2">
    <name type="scientific">Microcystis aeruginosa NIES-44</name>
    <dbReference type="NCBI Taxonomy" id="449439"/>
    <lineage>
        <taxon>Bacteria</taxon>
        <taxon>Bacillati</taxon>
        <taxon>Cyanobacteriota</taxon>
        <taxon>Cyanophyceae</taxon>
        <taxon>Oscillatoriophycideae</taxon>
        <taxon>Chroococcales</taxon>
        <taxon>Microcystaceae</taxon>
        <taxon>Microcystis</taxon>
    </lineage>
</organism>
<dbReference type="AlphaFoldDB" id="A0A0A1VUU6"/>
<name>A0A0A1VUU6_MICAE</name>
<evidence type="ECO:0000313" key="2">
    <source>
        <dbReference type="Proteomes" id="UP000030321"/>
    </source>
</evidence>
<gene>
    <name evidence="1" type="ORF">N44_01733</name>
</gene>
<dbReference type="EMBL" id="BBPA01000033">
    <property type="protein sequence ID" value="GAL93046.1"/>
    <property type="molecule type" value="Genomic_DNA"/>
</dbReference>
<dbReference type="Proteomes" id="UP000030321">
    <property type="component" value="Unassembled WGS sequence"/>
</dbReference>
<proteinExistence type="predicted"/>